<dbReference type="SMART" id="SM00382">
    <property type="entry name" value="AAA"/>
    <property type="match status" value="1"/>
</dbReference>
<feature type="transmembrane region" description="Helical" evidence="9">
    <location>
        <begin position="772"/>
        <end position="793"/>
    </location>
</feature>
<feature type="signal peptide" evidence="10">
    <location>
        <begin position="1"/>
        <end position="19"/>
    </location>
</feature>
<evidence type="ECO:0000256" key="5">
    <source>
        <dbReference type="ARBA" id="ARBA00022840"/>
    </source>
</evidence>
<dbReference type="Proteomes" id="UP001527925">
    <property type="component" value="Unassembled WGS sequence"/>
</dbReference>
<name>A0ABR4NFW8_9FUNG</name>
<dbReference type="PANTHER" id="PTHR48041">
    <property type="entry name" value="ABC TRANSPORTER G FAMILY MEMBER 28"/>
    <property type="match status" value="1"/>
</dbReference>
<dbReference type="Pfam" id="PF00005">
    <property type="entry name" value="ABC_tran"/>
    <property type="match status" value="1"/>
</dbReference>
<dbReference type="Pfam" id="PF01061">
    <property type="entry name" value="ABC2_membrane"/>
    <property type="match status" value="1"/>
</dbReference>
<feature type="compositionally biased region" description="Basic and acidic residues" evidence="8">
    <location>
        <begin position="596"/>
        <end position="608"/>
    </location>
</feature>
<feature type="transmembrane region" description="Helical" evidence="9">
    <location>
        <begin position="827"/>
        <end position="849"/>
    </location>
</feature>
<feature type="region of interest" description="Disordered" evidence="8">
    <location>
        <begin position="583"/>
        <end position="612"/>
    </location>
</feature>
<keyword evidence="4" id="KW-0547">Nucleotide-binding</keyword>
<keyword evidence="3 9" id="KW-0812">Transmembrane</keyword>
<evidence type="ECO:0000256" key="1">
    <source>
        <dbReference type="ARBA" id="ARBA00004141"/>
    </source>
</evidence>
<feature type="transmembrane region" description="Helical" evidence="9">
    <location>
        <begin position="686"/>
        <end position="707"/>
    </location>
</feature>
<feature type="transmembrane region" description="Helical" evidence="9">
    <location>
        <begin position="285"/>
        <end position="309"/>
    </location>
</feature>
<evidence type="ECO:0000256" key="2">
    <source>
        <dbReference type="ARBA" id="ARBA00022448"/>
    </source>
</evidence>
<protein>
    <recommendedName>
        <fullName evidence="11">ABC transporter domain-containing protein</fullName>
    </recommendedName>
</protein>
<feature type="domain" description="ABC transporter" evidence="11">
    <location>
        <begin position="328"/>
        <end position="567"/>
    </location>
</feature>
<evidence type="ECO:0000256" key="8">
    <source>
        <dbReference type="SAM" id="MobiDB-lite"/>
    </source>
</evidence>
<keyword evidence="7 9" id="KW-0472">Membrane</keyword>
<feature type="transmembrane region" description="Helical" evidence="9">
    <location>
        <begin position="719"/>
        <end position="742"/>
    </location>
</feature>
<reference evidence="12 13" key="1">
    <citation type="submission" date="2023-09" db="EMBL/GenBank/DDBJ databases">
        <title>Pangenome analysis of Batrachochytrium dendrobatidis and related Chytrids.</title>
        <authorList>
            <person name="Yacoub M.N."/>
            <person name="Stajich J.E."/>
            <person name="James T.Y."/>
        </authorList>
    </citation>
    <scope>NUCLEOTIDE SEQUENCE [LARGE SCALE GENOMIC DNA]</scope>
    <source>
        <strain evidence="12 13">JEL0888</strain>
    </source>
</reference>
<accession>A0ABR4NFW8</accession>
<keyword evidence="13" id="KW-1185">Reference proteome</keyword>
<evidence type="ECO:0000256" key="4">
    <source>
        <dbReference type="ARBA" id="ARBA00022741"/>
    </source>
</evidence>
<dbReference type="PROSITE" id="PS50893">
    <property type="entry name" value="ABC_TRANSPORTER_2"/>
    <property type="match status" value="1"/>
</dbReference>
<dbReference type="PANTHER" id="PTHR48041:SF2">
    <property type="entry name" value="ATP-DEPENDENT PERMEASE-RELATED"/>
    <property type="match status" value="1"/>
</dbReference>
<dbReference type="PROSITE" id="PS00211">
    <property type="entry name" value="ABC_TRANSPORTER_1"/>
    <property type="match status" value="1"/>
</dbReference>
<keyword evidence="10" id="KW-0732">Signal</keyword>
<comment type="caution">
    <text evidence="12">The sequence shown here is derived from an EMBL/GenBank/DDBJ whole genome shotgun (WGS) entry which is preliminary data.</text>
</comment>
<evidence type="ECO:0000256" key="7">
    <source>
        <dbReference type="ARBA" id="ARBA00023136"/>
    </source>
</evidence>
<sequence length="941" mass="100773">MRLLAALWALLLAVSAVRSQTTGANGTCPVCFNCNARGCANFGECRSGACFCPDGFGDSDCSLATCGSLLAPADKRPVRAAGATCTCDGGFTGPNCNVCTNNDVCTKMPGRLVGTTYICNNGTKVWRTNHHTACTVKNPTLAGLFPGFTQLSMKRDLIAGSTIASLWYLNDPQFTCNITQCEQSWSSAATTWSCKDVSCKCNAGTKFCGGGGILDLTNSINTAKGMLNIVCDESTPTCNVAFEFLSGILPQGIALDECKFGECVDETASPLSGDSGQNVKTINTFGYVGLGFAGAAIAALLISLLIGCVQQRRHMHAPLLTEKPGVAISFKDVSYSIGQNVILSDISGEVPAGTMLAIMGPSGAGKSSLIDILAGKRKSGKIKGSIVVGDNMPLSSLRGISGFVDQEDVFQPTMTVREVIEFSAALRLPESITVVERRQRVQNVLDELGLSHIAESRVGDSLARGISGGEKRRLSIGVELVTNPSVLFLDEPTSGLDSYNAIQVMETLAGLAHKSGRTVVFSIHQPRSDVFARFDQILLLSKGSVVFFGASKHAAAHFADRGLPCPEGYNLADHLIDVATKHPDDARADTSSTAHSSDESRELRRRNLSESAQTLRDGSGAAMVASAVVEKSSPDNQVTVITETPAQPAAVSSTDLSARPRLATSFLTQLSTLLRRSRRHFWRKPGLFFAHTAIALVLGVFMGGLYWKSDSSLGGIQNRLGSIFFIQSLIGFSSLSAISTFTHEKLLFMRERSNGYYGAGPFFISKLLFDIVPLRIIPGIILTTIPFFMIGYTSGVDYYLRYMAIMVVFAGNCGLFCLAIGCAISEYGTAVLVASISLLFQMLFAGLLVNQVQITPALRWLQYLSFFKYAFEAVAVNDASGLRFVDQISGVEIGVAASVVLGKFGIDMDGYWRDFTISVGLFLALTTIVCLLVTFKLRERR</sequence>
<dbReference type="InterPro" id="IPR017871">
    <property type="entry name" value="ABC_transporter-like_CS"/>
</dbReference>
<evidence type="ECO:0000256" key="6">
    <source>
        <dbReference type="ARBA" id="ARBA00022989"/>
    </source>
</evidence>
<evidence type="ECO:0000256" key="3">
    <source>
        <dbReference type="ARBA" id="ARBA00022692"/>
    </source>
</evidence>
<dbReference type="Gene3D" id="2.10.25.10">
    <property type="entry name" value="Laminin"/>
    <property type="match status" value="1"/>
</dbReference>
<dbReference type="CDD" id="cd03213">
    <property type="entry name" value="ABCG_EPDR"/>
    <property type="match status" value="1"/>
</dbReference>
<gene>
    <name evidence="12" type="ORF">HK105_201822</name>
</gene>
<keyword evidence="5" id="KW-0067">ATP-binding</keyword>
<feature type="chain" id="PRO_5047365285" description="ABC transporter domain-containing protein" evidence="10">
    <location>
        <begin position="20"/>
        <end position="941"/>
    </location>
</feature>
<dbReference type="InterPro" id="IPR000742">
    <property type="entry name" value="EGF"/>
</dbReference>
<dbReference type="InterPro" id="IPR013525">
    <property type="entry name" value="ABC2_TM"/>
</dbReference>
<dbReference type="EMBL" id="JADGIZ020000006">
    <property type="protein sequence ID" value="KAL2918422.1"/>
    <property type="molecule type" value="Genomic_DNA"/>
</dbReference>
<evidence type="ECO:0000256" key="9">
    <source>
        <dbReference type="SAM" id="Phobius"/>
    </source>
</evidence>
<dbReference type="InterPro" id="IPR003593">
    <property type="entry name" value="AAA+_ATPase"/>
</dbReference>
<evidence type="ECO:0000313" key="12">
    <source>
        <dbReference type="EMBL" id="KAL2918422.1"/>
    </source>
</evidence>
<organism evidence="12 13">
    <name type="scientific">Polyrhizophydium stewartii</name>
    <dbReference type="NCBI Taxonomy" id="2732419"/>
    <lineage>
        <taxon>Eukaryota</taxon>
        <taxon>Fungi</taxon>
        <taxon>Fungi incertae sedis</taxon>
        <taxon>Chytridiomycota</taxon>
        <taxon>Chytridiomycota incertae sedis</taxon>
        <taxon>Chytridiomycetes</taxon>
        <taxon>Rhizophydiales</taxon>
        <taxon>Rhizophydiales incertae sedis</taxon>
        <taxon>Polyrhizophydium</taxon>
    </lineage>
</organism>
<feature type="transmembrane region" description="Helical" evidence="9">
    <location>
        <begin position="799"/>
        <end position="820"/>
    </location>
</feature>
<dbReference type="InterPro" id="IPR027417">
    <property type="entry name" value="P-loop_NTPase"/>
</dbReference>
<dbReference type="PROSITE" id="PS00022">
    <property type="entry name" value="EGF_1"/>
    <property type="match status" value="1"/>
</dbReference>
<dbReference type="SUPFAM" id="SSF52540">
    <property type="entry name" value="P-loop containing nucleoside triphosphate hydrolases"/>
    <property type="match status" value="1"/>
</dbReference>
<comment type="subcellular location">
    <subcellularLocation>
        <location evidence="1">Membrane</location>
        <topology evidence="1">Multi-pass membrane protein</topology>
    </subcellularLocation>
</comment>
<proteinExistence type="predicted"/>
<keyword evidence="6 9" id="KW-1133">Transmembrane helix</keyword>
<evidence type="ECO:0000256" key="10">
    <source>
        <dbReference type="SAM" id="SignalP"/>
    </source>
</evidence>
<keyword evidence="2" id="KW-0813">Transport</keyword>
<evidence type="ECO:0000313" key="13">
    <source>
        <dbReference type="Proteomes" id="UP001527925"/>
    </source>
</evidence>
<feature type="transmembrane region" description="Helical" evidence="9">
    <location>
        <begin position="915"/>
        <end position="935"/>
    </location>
</feature>
<evidence type="ECO:0000259" key="11">
    <source>
        <dbReference type="PROSITE" id="PS50893"/>
    </source>
</evidence>
<dbReference type="Gene3D" id="3.40.50.300">
    <property type="entry name" value="P-loop containing nucleotide triphosphate hydrolases"/>
    <property type="match status" value="1"/>
</dbReference>
<dbReference type="InterPro" id="IPR050352">
    <property type="entry name" value="ABCG_transporters"/>
</dbReference>
<dbReference type="InterPro" id="IPR003439">
    <property type="entry name" value="ABC_transporter-like_ATP-bd"/>
</dbReference>